<sequence>MRYIAEWWKCIKDKLMGKGNNGPYIRQLAENENLYSYLQRQTLEEVHRLSGKVWTDFNAHDPGVTLVDIANYALTEMDYKLGFGTMDYLTGEDGIFEPERFGLFPPEKVYTTAPVTLEDYRRLFFARIPELENVWVECNAATGGYTVKIALPPFEEEDNGKTVVKQVAKIYNSHRNLCEYLDKVIIVRSAELEFHAEFEIEPGKDASIVLARLYGTILHYLSGGVYICAPEELETSGLSPEEWLEGAEGIVRVVIPMQKNTEYELYKKLCQVEGIRSFSTCYLMKDGKPQTDFSEGFSLKIPCMEKELKVRIRQGRSVMGVDMEKFTRYLKTFYYAQKRISTNESDVKGIGWGNMVGTYRNIFTYSPIAGEFPACYRLSLGQETHSSFEAYLKLYDRTIQQGLEEVKELPNVLSIEEKDMGRHSSFRNIYALKSRYLDFLDHLYGVESQPEWLEESNCYGEMESETIGRRMSFLRHVAYLIKNRAKARDITMSEGEHNAPIVKEWFCRLLGINGNEEHTVGNVLPGHNLQLIEKKPDRPLADRLDALLIDERMLEPEHVTAVTYEQLAMDEEGKRKEYSQLRAELPIFNRNRISGDLFRHGIFLGNYRIVEAKKGEYLLVVHNKEKGGWTNLGRTDNKKRLNTLANILRRYLLELNRECETVYVLEPVLVRKTEPFRLLIVLPMWTLRFHSPRFREMCRELLRSIIPAHLAGRIYWMDEISMQGFEHCYKLLMRALTNNDLADYSAQLLEVIYELLGKAVEIQILDDTN</sequence>
<reference evidence="1 2" key="2">
    <citation type="submission" date="2009-01" db="EMBL/GenBank/DDBJ databases">
        <title>Draft genome sequence of Bacteroides cellulosilyticus (DSM 14838).</title>
        <authorList>
            <person name="Sudarsanam P."/>
            <person name="Ley R."/>
            <person name="Guruge J."/>
            <person name="Turnbaugh P.J."/>
            <person name="Mahowald M."/>
            <person name="Liep D."/>
            <person name="Gordon J."/>
        </authorList>
    </citation>
    <scope>NUCLEOTIDE SEQUENCE [LARGE SCALE GENOMIC DNA]</scope>
    <source>
        <strain evidence="1 2">DSM 14838</strain>
    </source>
</reference>
<name>E2NFH4_9BACE</name>
<gene>
    <name evidence="1" type="ORF">BACCELL_03046</name>
</gene>
<proteinExistence type="predicted"/>
<protein>
    <submittedName>
        <fullName evidence="1">Uncharacterized protein</fullName>
    </submittedName>
</protein>
<accession>E2NFH4</accession>
<dbReference type="Proteomes" id="UP000003711">
    <property type="component" value="Unassembled WGS sequence"/>
</dbReference>
<dbReference type="EMBL" id="ACCH01000215">
    <property type="protein sequence ID" value="EEF89330.1"/>
    <property type="molecule type" value="Genomic_DNA"/>
</dbReference>
<dbReference type="HOGENOM" id="CLU_007876_0_0_10"/>
<evidence type="ECO:0000313" key="1">
    <source>
        <dbReference type="EMBL" id="EEF89330.1"/>
    </source>
</evidence>
<dbReference type="AlphaFoldDB" id="E2NFH4"/>
<organism evidence="1 2">
    <name type="scientific">Bacteroides cellulosilyticus DSM 14838</name>
    <dbReference type="NCBI Taxonomy" id="537012"/>
    <lineage>
        <taxon>Bacteria</taxon>
        <taxon>Pseudomonadati</taxon>
        <taxon>Bacteroidota</taxon>
        <taxon>Bacteroidia</taxon>
        <taxon>Bacteroidales</taxon>
        <taxon>Bacteroidaceae</taxon>
        <taxon>Bacteroides</taxon>
    </lineage>
</organism>
<comment type="caution">
    <text evidence="1">The sequence shown here is derived from an EMBL/GenBank/DDBJ whole genome shotgun (WGS) entry which is preliminary data.</text>
</comment>
<reference evidence="1 2" key="1">
    <citation type="submission" date="2008-12" db="EMBL/GenBank/DDBJ databases">
        <authorList>
            <person name="Fulton L."/>
            <person name="Clifton S."/>
            <person name="Fulton B."/>
            <person name="Xu J."/>
            <person name="Minx P."/>
            <person name="Pepin K.H."/>
            <person name="Johnson M."/>
            <person name="Bhonagiri V."/>
            <person name="Nash W.E."/>
            <person name="Mardis E.R."/>
            <person name="Wilson R.K."/>
        </authorList>
    </citation>
    <scope>NUCLEOTIDE SEQUENCE [LARGE SCALE GENOMIC DNA]</scope>
    <source>
        <strain evidence="1 2">DSM 14838</strain>
    </source>
</reference>
<evidence type="ECO:0000313" key="2">
    <source>
        <dbReference type="Proteomes" id="UP000003711"/>
    </source>
</evidence>